<protein>
    <submittedName>
        <fullName evidence="2">Ectodysplasin A</fullName>
    </submittedName>
</protein>
<evidence type="ECO:0000256" key="1">
    <source>
        <dbReference type="SAM" id="MobiDB-lite"/>
    </source>
</evidence>
<name>A0A1A8DZU5_NOTKA</name>
<evidence type="ECO:0000313" key="2">
    <source>
        <dbReference type="EMBL" id="SBQ39875.1"/>
    </source>
</evidence>
<sequence>LQPVPALHLQHRNGPAQVQHLLHGRGEPAALGPEDLHTHRARVHAHQHDQPHHLPGKRQARRSSICWTERITAASHAGLLRWLKGAAPRSGLEDTELLSLF</sequence>
<organism evidence="2">
    <name type="scientific">Nothobranchius kadleci</name>
    <name type="common">African annual killifish</name>
    <dbReference type="NCBI Taxonomy" id="1051664"/>
    <lineage>
        <taxon>Eukaryota</taxon>
        <taxon>Metazoa</taxon>
        <taxon>Chordata</taxon>
        <taxon>Craniata</taxon>
        <taxon>Vertebrata</taxon>
        <taxon>Euteleostomi</taxon>
        <taxon>Actinopterygii</taxon>
        <taxon>Neopterygii</taxon>
        <taxon>Teleostei</taxon>
        <taxon>Neoteleostei</taxon>
        <taxon>Acanthomorphata</taxon>
        <taxon>Ovalentaria</taxon>
        <taxon>Atherinomorphae</taxon>
        <taxon>Cyprinodontiformes</taxon>
        <taxon>Nothobranchiidae</taxon>
        <taxon>Nothobranchius</taxon>
    </lineage>
</organism>
<feature type="region of interest" description="Disordered" evidence="1">
    <location>
        <begin position="42"/>
        <end position="61"/>
    </location>
</feature>
<reference evidence="2" key="1">
    <citation type="submission" date="2016-05" db="EMBL/GenBank/DDBJ databases">
        <authorList>
            <person name="Lavstsen T."/>
            <person name="Jespersen J.S."/>
        </authorList>
    </citation>
    <scope>NUCLEOTIDE SEQUENCE</scope>
    <source>
        <tissue evidence="2">Brain</tissue>
    </source>
</reference>
<accession>A0A1A8DZU5</accession>
<dbReference type="EMBL" id="HAEA01011395">
    <property type="protein sequence ID" value="SBQ39875.1"/>
    <property type="molecule type" value="Transcribed_RNA"/>
</dbReference>
<proteinExistence type="predicted"/>
<feature type="non-terminal residue" evidence="2">
    <location>
        <position position="1"/>
    </location>
</feature>
<gene>
    <name evidence="2" type="primary">EDA</name>
</gene>
<reference evidence="2" key="2">
    <citation type="submission" date="2016-06" db="EMBL/GenBank/DDBJ databases">
        <title>The genome of a short-lived fish provides insights into sex chromosome evolution and the genetic control of aging.</title>
        <authorList>
            <person name="Reichwald K."/>
            <person name="Felder M."/>
            <person name="Petzold A."/>
            <person name="Koch P."/>
            <person name="Groth M."/>
            <person name="Platzer M."/>
        </authorList>
    </citation>
    <scope>NUCLEOTIDE SEQUENCE</scope>
    <source>
        <tissue evidence="2">Brain</tissue>
    </source>
</reference>
<dbReference type="AlphaFoldDB" id="A0A1A8DZU5"/>